<dbReference type="Pfam" id="PF14078">
    <property type="entry name" value="DUF4259"/>
    <property type="match status" value="1"/>
</dbReference>
<protein>
    <recommendedName>
        <fullName evidence="4">DUF4259 domain-containing protein</fullName>
    </recommendedName>
</protein>
<dbReference type="Proteomes" id="UP000619260">
    <property type="component" value="Unassembled WGS sequence"/>
</dbReference>
<evidence type="ECO:0008006" key="4">
    <source>
        <dbReference type="Google" id="ProtNLM"/>
    </source>
</evidence>
<dbReference type="InterPro" id="IPR025355">
    <property type="entry name" value="DUF4259"/>
</dbReference>
<dbReference type="EMBL" id="BOPF01000023">
    <property type="protein sequence ID" value="GIJ48830.1"/>
    <property type="molecule type" value="Genomic_DNA"/>
</dbReference>
<keyword evidence="3" id="KW-1185">Reference proteome</keyword>
<comment type="caution">
    <text evidence="2">The sequence shown here is derived from an EMBL/GenBank/DDBJ whole genome shotgun (WGS) entry which is preliminary data.</text>
</comment>
<organism evidence="2 3">
    <name type="scientific">Virgisporangium aliadipatigenens</name>
    <dbReference type="NCBI Taxonomy" id="741659"/>
    <lineage>
        <taxon>Bacteria</taxon>
        <taxon>Bacillati</taxon>
        <taxon>Actinomycetota</taxon>
        <taxon>Actinomycetes</taxon>
        <taxon>Micromonosporales</taxon>
        <taxon>Micromonosporaceae</taxon>
        <taxon>Virgisporangium</taxon>
    </lineage>
</organism>
<evidence type="ECO:0000313" key="3">
    <source>
        <dbReference type="Proteomes" id="UP000619260"/>
    </source>
</evidence>
<sequence>MREPSPPVTQFDSVGAWDAGPFDNDDAADFSSELDDADPNQRVVLVRAALQAALDPDEGDSDEDEAQPKAVAAAAVVAAARFGAPVDSGYAPKFLGAEEDGLSVADDLVELAVAALDRIADSDTEWAELFGEAGTLDTLRDALTA</sequence>
<dbReference type="AlphaFoldDB" id="A0A8J3YS21"/>
<gene>
    <name evidence="2" type="ORF">Val02_57160</name>
</gene>
<evidence type="ECO:0000256" key="1">
    <source>
        <dbReference type="SAM" id="MobiDB-lite"/>
    </source>
</evidence>
<reference evidence="2" key="1">
    <citation type="submission" date="2021-01" db="EMBL/GenBank/DDBJ databases">
        <title>Whole genome shotgun sequence of Virgisporangium aliadipatigenens NBRC 105644.</title>
        <authorList>
            <person name="Komaki H."/>
            <person name="Tamura T."/>
        </authorList>
    </citation>
    <scope>NUCLEOTIDE SEQUENCE</scope>
    <source>
        <strain evidence="2">NBRC 105644</strain>
    </source>
</reference>
<proteinExistence type="predicted"/>
<feature type="region of interest" description="Disordered" evidence="1">
    <location>
        <begin position="1"/>
        <end position="35"/>
    </location>
</feature>
<accession>A0A8J3YS21</accession>
<evidence type="ECO:0000313" key="2">
    <source>
        <dbReference type="EMBL" id="GIJ48830.1"/>
    </source>
</evidence>
<name>A0A8J3YS21_9ACTN</name>
<feature type="compositionally biased region" description="Acidic residues" evidence="1">
    <location>
        <begin position="23"/>
        <end position="35"/>
    </location>
</feature>